<accession>A0A158ALV8</accession>
<dbReference type="OrthoDB" id="6522536at2"/>
<dbReference type="Proteomes" id="UP000054911">
    <property type="component" value="Unassembled WGS sequence"/>
</dbReference>
<comment type="caution">
    <text evidence="1">The sequence shown here is derived from an EMBL/GenBank/DDBJ whole genome shotgun (WGS) entry which is preliminary data.</text>
</comment>
<proteinExistence type="predicted"/>
<evidence type="ECO:0000313" key="1">
    <source>
        <dbReference type="EMBL" id="SAK58586.1"/>
    </source>
</evidence>
<gene>
    <name evidence="1" type="ORF">AWB80_02431</name>
</gene>
<dbReference type="STRING" id="1777141.AWB80_02431"/>
<organism evidence="1 2">
    <name type="scientific">Caballeronia pedi</name>
    <dbReference type="NCBI Taxonomy" id="1777141"/>
    <lineage>
        <taxon>Bacteria</taxon>
        <taxon>Pseudomonadati</taxon>
        <taxon>Pseudomonadota</taxon>
        <taxon>Betaproteobacteria</taxon>
        <taxon>Burkholderiales</taxon>
        <taxon>Burkholderiaceae</taxon>
        <taxon>Caballeronia</taxon>
    </lineage>
</organism>
<sequence>MVRFGALSRIKSVVLFLMLLACCEISLARGIKSVTIDEVGIVRPESEQKDEALIFWCRAFRPTVAQVRRYFANAVPVPPVVTSHDRYSPCAAKGTVTFKDGFRADWILYSDGSARIDWQAGGHVYLLLKDNKWYDPIGPYDQG</sequence>
<dbReference type="AlphaFoldDB" id="A0A158ALV8"/>
<evidence type="ECO:0000313" key="2">
    <source>
        <dbReference type="Proteomes" id="UP000054911"/>
    </source>
</evidence>
<reference evidence="1" key="1">
    <citation type="submission" date="2016-01" db="EMBL/GenBank/DDBJ databases">
        <authorList>
            <person name="Peeters C."/>
        </authorList>
    </citation>
    <scope>NUCLEOTIDE SEQUENCE [LARGE SCALE GENOMIC DNA]</scope>
    <source>
        <strain evidence="1">LMG 29323</strain>
    </source>
</reference>
<keyword evidence="2" id="KW-1185">Reference proteome</keyword>
<dbReference type="EMBL" id="FCOE02000006">
    <property type="protein sequence ID" value="SAK58586.1"/>
    <property type="molecule type" value="Genomic_DNA"/>
</dbReference>
<dbReference type="PROSITE" id="PS51257">
    <property type="entry name" value="PROKAR_LIPOPROTEIN"/>
    <property type="match status" value="1"/>
</dbReference>
<evidence type="ECO:0008006" key="3">
    <source>
        <dbReference type="Google" id="ProtNLM"/>
    </source>
</evidence>
<dbReference type="RefSeq" id="WP_061174913.1">
    <property type="nucleotide sequence ID" value="NZ_FCOE02000006.1"/>
</dbReference>
<name>A0A158ALV8_9BURK</name>
<protein>
    <recommendedName>
        <fullName evidence="3">Lipoprotein</fullName>
    </recommendedName>
</protein>